<evidence type="ECO:0000256" key="1">
    <source>
        <dbReference type="SAM" id="Coils"/>
    </source>
</evidence>
<name>A0A9R1UD65_LACSA</name>
<evidence type="ECO:0000313" key="4">
    <source>
        <dbReference type="Proteomes" id="UP000235145"/>
    </source>
</evidence>
<accession>A0A9R1UD65</accession>
<protein>
    <submittedName>
        <fullName evidence="3">Uncharacterized protein</fullName>
    </submittedName>
</protein>
<dbReference type="Proteomes" id="UP000235145">
    <property type="component" value="Unassembled WGS sequence"/>
</dbReference>
<keyword evidence="4" id="KW-1185">Reference proteome</keyword>
<sequence length="420" mass="46717">MQSNDDDDEPITKRHLKAVNDKLDQLLSSSSSGAYSDAALKALFSSVVAEHSVTLSAATKAIEASTSQCQQASLAVDASTKECKDATAKVNKLVSEAHLFLESLQAAAAKNAQIVNASVENLQRSLQSERSNHEAARQAIEEANEMLHADVNERLTQLEAELAVENRIMDELDRRTAQLKLQTHKLRTANVVINDLKSEREVIRSFAVDVHSILLHLIEAHDPIITITVRCHLADKLRPTLDTLSRIESVPVTGVLPKQGQEKVTTQPPPSGPSGSKPSAKPKGNVASVSKKDKKKKKIGEDDTDNEDDVYVENPKKPFQKVKTSEKEMEENIKKQQAELELKRKKAELLEKKKSMFPVWTKDSLQRCAIDEPTILWLKPIMSFGLDNSKVAQFDMPITRKAFIFPASTQLLPFHPRTRR</sequence>
<feature type="region of interest" description="Disordered" evidence="2">
    <location>
        <begin position="252"/>
        <end position="328"/>
    </location>
</feature>
<organism evidence="3 4">
    <name type="scientific">Lactuca sativa</name>
    <name type="common">Garden lettuce</name>
    <dbReference type="NCBI Taxonomy" id="4236"/>
    <lineage>
        <taxon>Eukaryota</taxon>
        <taxon>Viridiplantae</taxon>
        <taxon>Streptophyta</taxon>
        <taxon>Embryophyta</taxon>
        <taxon>Tracheophyta</taxon>
        <taxon>Spermatophyta</taxon>
        <taxon>Magnoliopsida</taxon>
        <taxon>eudicotyledons</taxon>
        <taxon>Gunneridae</taxon>
        <taxon>Pentapetalae</taxon>
        <taxon>asterids</taxon>
        <taxon>campanulids</taxon>
        <taxon>Asterales</taxon>
        <taxon>Asteraceae</taxon>
        <taxon>Cichorioideae</taxon>
        <taxon>Cichorieae</taxon>
        <taxon>Lactucinae</taxon>
        <taxon>Lactuca</taxon>
    </lineage>
</organism>
<proteinExistence type="predicted"/>
<reference evidence="3 4" key="1">
    <citation type="journal article" date="2017" name="Nat. Commun.">
        <title>Genome assembly with in vitro proximity ligation data and whole-genome triplication in lettuce.</title>
        <authorList>
            <person name="Reyes-Chin-Wo S."/>
            <person name="Wang Z."/>
            <person name="Yang X."/>
            <person name="Kozik A."/>
            <person name="Arikit S."/>
            <person name="Song C."/>
            <person name="Xia L."/>
            <person name="Froenicke L."/>
            <person name="Lavelle D.O."/>
            <person name="Truco M.J."/>
            <person name="Xia R."/>
            <person name="Zhu S."/>
            <person name="Xu C."/>
            <person name="Xu H."/>
            <person name="Xu X."/>
            <person name="Cox K."/>
            <person name="Korf I."/>
            <person name="Meyers B.C."/>
            <person name="Michelmore R.W."/>
        </authorList>
    </citation>
    <scope>NUCLEOTIDE SEQUENCE [LARGE SCALE GENOMIC DNA]</scope>
    <source>
        <strain evidence="4">cv. Salinas</strain>
        <tissue evidence="3">Seedlings</tissue>
    </source>
</reference>
<keyword evidence="1" id="KW-0175">Coiled coil</keyword>
<gene>
    <name evidence="3" type="ORF">LSAT_V11C900506550</name>
</gene>
<feature type="compositionally biased region" description="Acidic residues" evidence="2">
    <location>
        <begin position="302"/>
        <end position="311"/>
    </location>
</feature>
<feature type="compositionally biased region" description="Low complexity" evidence="2">
    <location>
        <begin position="273"/>
        <end position="284"/>
    </location>
</feature>
<dbReference type="AlphaFoldDB" id="A0A9R1UD65"/>
<dbReference type="EMBL" id="NBSK02000009">
    <property type="protein sequence ID" value="KAJ0184979.1"/>
    <property type="molecule type" value="Genomic_DNA"/>
</dbReference>
<comment type="caution">
    <text evidence="3">The sequence shown here is derived from an EMBL/GenBank/DDBJ whole genome shotgun (WGS) entry which is preliminary data.</text>
</comment>
<evidence type="ECO:0000313" key="3">
    <source>
        <dbReference type="EMBL" id="KAJ0184979.1"/>
    </source>
</evidence>
<evidence type="ECO:0000256" key="2">
    <source>
        <dbReference type="SAM" id="MobiDB-lite"/>
    </source>
</evidence>
<feature type="coiled-coil region" evidence="1">
    <location>
        <begin position="119"/>
        <end position="175"/>
    </location>
</feature>